<dbReference type="Proteomes" id="UP001565243">
    <property type="component" value="Unassembled WGS sequence"/>
</dbReference>
<protein>
    <submittedName>
        <fullName evidence="2">Uncharacterized protein</fullName>
    </submittedName>
</protein>
<dbReference type="RefSeq" id="WP_369896427.1">
    <property type="nucleotide sequence ID" value="NZ_JBGFFX010000015.1"/>
</dbReference>
<sequence>MSQSPDELLKKLEKEISGVFSNNGFPKDSLKQLLENRSVIGSDGTKITLTSDNKMSIVYPEKKNEDEKESFPKVPTSAELKSRIQEKKRQLAGKDEDSGTSYTPPGSKGS</sequence>
<feature type="compositionally biased region" description="Basic and acidic residues" evidence="1">
    <location>
        <begin position="60"/>
        <end position="71"/>
    </location>
</feature>
<organism evidence="2 3">
    <name type="scientific">Erwinia aeris</name>
    <dbReference type="NCBI Taxonomy" id="3239803"/>
    <lineage>
        <taxon>Bacteria</taxon>
        <taxon>Pseudomonadati</taxon>
        <taxon>Pseudomonadota</taxon>
        <taxon>Gammaproteobacteria</taxon>
        <taxon>Enterobacterales</taxon>
        <taxon>Erwiniaceae</taxon>
        <taxon>Erwinia</taxon>
    </lineage>
</organism>
<evidence type="ECO:0000256" key="1">
    <source>
        <dbReference type="SAM" id="MobiDB-lite"/>
    </source>
</evidence>
<feature type="region of interest" description="Disordered" evidence="1">
    <location>
        <begin position="60"/>
        <end position="110"/>
    </location>
</feature>
<accession>A0ABV4ED31</accession>
<reference evidence="2 3" key="1">
    <citation type="submission" date="2024-07" db="EMBL/GenBank/DDBJ databases">
        <authorList>
            <person name="Hebao G."/>
        </authorList>
    </citation>
    <scope>NUCLEOTIDE SEQUENCE [LARGE SCALE GENOMIC DNA]</scope>
    <source>
        <strain evidence="2 3">ACCC 02193</strain>
    </source>
</reference>
<evidence type="ECO:0000313" key="3">
    <source>
        <dbReference type="Proteomes" id="UP001565243"/>
    </source>
</evidence>
<name>A0ABV4ED31_9GAMM</name>
<feature type="compositionally biased region" description="Polar residues" evidence="1">
    <location>
        <begin position="99"/>
        <end position="110"/>
    </location>
</feature>
<proteinExistence type="predicted"/>
<dbReference type="EMBL" id="JBGFFX010000015">
    <property type="protein sequence ID" value="MEY8772681.1"/>
    <property type="molecule type" value="Genomic_DNA"/>
</dbReference>
<feature type="compositionally biased region" description="Basic and acidic residues" evidence="1">
    <location>
        <begin position="80"/>
        <end position="97"/>
    </location>
</feature>
<gene>
    <name evidence="2" type="ORF">AB6T85_19930</name>
</gene>
<comment type="caution">
    <text evidence="2">The sequence shown here is derived from an EMBL/GenBank/DDBJ whole genome shotgun (WGS) entry which is preliminary data.</text>
</comment>
<keyword evidence="3" id="KW-1185">Reference proteome</keyword>
<evidence type="ECO:0000313" key="2">
    <source>
        <dbReference type="EMBL" id="MEY8772681.1"/>
    </source>
</evidence>